<dbReference type="RefSeq" id="WP_269034146.1">
    <property type="nucleotide sequence ID" value="NZ_CP114040.1"/>
</dbReference>
<feature type="chain" id="PRO_5045072006" evidence="2">
    <location>
        <begin position="27"/>
        <end position="248"/>
    </location>
</feature>
<gene>
    <name evidence="3" type="ORF">O0S08_36845</name>
</gene>
<dbReference type="Proteomes" id="UP001164459">
    <property type="component" value="Chromosome"/>
</dbReference>
<protein>
    <submittedName>
        <fullName evidence="3">Uncharacterized protein</fullName>
    </submittedName>
</protein>
<evidence type="ECO:0000313" key="3">
    <source>
        <dbReference type="EMBL" id="WAS91784.1"/>
    </source>
</evidence>
<proteinExistence type="predicted"/>
<feature type="region of interest" description="Disordered" evidence="1">
    <location>
        <begin position="27"/>
        <end position="89"/>
    </location>
</feature>
<dbReference type="EMBL" id="CP114040">
    <property type="protein sequence ID" value="WAS91784.1"/>
    <property type="molecule type" value="Genomic_DNA"/>
</dbReference>
<keyword evidence="2" id="KW-0732">Signal</keyword>
<feature type="compositionally biased region" description="Low complexity" evidence="1">
    <location>
        <begin position="39"/>
        <end position="89"/>
    </location>
</feature>
<evidence type="ECO:0000256" key="2">
    <source>
        <dbReference type="SAM" id="SignalP"/>
    </source>
</evidence>
<organism evidence="3 4">
    <name type="scientific">Nannocystis punicea</name>
    <dbReference type="NCBI Taxonomy" id="2995304"/>
    <lineage>
        <taxon>Bacteria</taxon>
        <taxon>Pseudomonadati</taxon>
        <taxon>Myxococcota</taxon>
        <taxon>Polyangia</taxon>
        <taxon>Nannocystales</taxon>
        <taxon>Nannocystaceae</taxon>
        <taxon>Nannocystis</taxon>
    </lineage>
</organism>
<sequence length="248" mass="25092">MRPIPGKPSSTLASTLFALLLAPACGESGGSGDATTEPTTAGSTITEETSEATTEPTTAATVTSEATTTATAGETTSATNETTGETTGGSTIEEDCAAYCDKTQACMARRPDPGCASACAAELGFDEGECLDATQAYLQCLAGSTCEDLMGLIDPDLPWPCDDLNDVFESLCFPGTCGAAFGGDVEGTVCSAEILCPDEPTKTMECDQDECVCSIDGVPTGVTCPAMGVCATHEALPDKASECCGFSV</sequence>
<feature type="signal peptide" evidence="2">
    <location>
        <begin position="1"/>
        <end position="26"/>
    </location>
</feature>
<keyword evidence="4" id="KW-1185">Reference proteome</keyword>
<name>A0ABY7GXS8_9BACT</name>
<evidence type="ECO:0000313" key="4">
    <source>
        <dbReference type="Proteomes" id="UP001164459"/>
    </source>
</evidence>
<reference evidence="3" key="1">
    <citation type="submission" date="2022-11" db="EMBL/GenBank/DDBJ databases">
        <title>Minimal conservation of predation-associated metabolite biosynthetic gene clusters underscores biosynthetic potential of Myxococcota including descriptions for ten novel species: Archangium lansinium sp. nov., Myxococcus landrumus sp. nov., Nannocystis bai.</title>
        <authorList>
            <person name="Ahearne A."/>
            <person name="Stevens C."/>
            <person name="Dowd S."/>
        </authorList>
    </citation>
    <scope>NUCLEOTIDE SEQUENCE</scope>
    <source>
        <strain evidence="3">Fl3</strain>
    </source>
</reference>
<evidence type="ECO:0000256" key="1">
    <source>
        <dbReference type="SAM" id="MobiDB-lite"/>
    </source>
</evidence>
<accession>A0ABY7GXS8</accession>